<evidence type="ECO:0000313" key="7">
    <source>
        <dbReference type="Proteomes" id="UP000295674"/>
    </source>
</evidence>
<accession>A0A4R4V8W6</accession>
<dbReference type="SUPFAM" id="SSF75011">
    <property type="entry name" value="3-carboxy-cis,cis-mucoante lactonizing enzyme"/>
    <property type="match status" value="1"/>
</dbReference>
<comment type="pathway">
    <text evidence="1">Organosulfur degradation.</text>
</comment>
<dbReference type="InterPro" id="IPR008826">
    <property type="entry name" value="Se-bd"/>
</dbReference>
<dbReference type="EC" id="1.8.3.4" evidence="3"/>
<dbReference type="OrthoDB" id="9768634at2"/>
<evidence type="ECO:0000256" key="1">
    <source>
        <dbReference type="ARBA" id="ARBA00005177"/>
    </source>
</evidence>
<sequence length="471" mass="51545">MSHAAVDPTFYRSPADAIAAPPEKLAYVVTFDRAAERPDALAVVDTDPESAQNGQIVGWAELPTKGDELHHFGWNACSSAFAHAGHHTDGLQRRYLLLPGLRSSNLHVYDTHPDPRQPRLVRTISADELATRAGYSRPHTLHCGPDGIYLSCLGSADGNGGPGGIAVLDHDTFEVVRAWETDRGPQQLAYDAWWHLNQNTLITSEWGTPSMVEDGVVPELLLANEYGHALHFWDLAEGKHLQRVDLGAEQQMVLELRPSHDPNATWGFAGVVISTEDLSASVWRWRRDGDQWTADKVITIPAEPADAELLPPALKPFGAVPPLVTDINLSVDDRFLYVSCWGTGELKQYDVSDPAAPREAGSVRLGGIVGRVPHPLAPDRPLAGGPQMVEVSRDGTRIYLTNSLYGSWDDQFYPDGVGAWMAKLTTDPHRGGLTVDEGFFLHGEDFRGRRAHQVRLQGGDASSDSYCYAGF</sequence>
<dbReference type="PANTHER" id="PTHR23300">
    <property type="entry name" value="METHANETHIOL OXIDASE"/>
    <property type="match status" value="1"/>
</dbReference>
<organism evidence="6 7">
    <name type="scientific">Saccharopolyspora terrae</name>
    <dbReference type="NCBI Taxonomy" id="2530384"/>
    <lineage>
        <taxon>Bacteria</taxon>
        <taxon>Bacillati</taxon>
        <taxon>Actinomycetota</taxon>
        <taxon>Actinomycetes</taxon>
        <taxon>Pseudonocardiales</taxon>
        <taxon>Pseudonocardiaceae</taxon>
        <taxon>Saccharopolyspora</taxon>
    </lineage>
</organism>
<dbReference type="Gene3D" id="2.130.10.10">
    <property type="entry name" value="YVTN repeat-like/Quinoprotein amine dehydrogenase"/>
    <property type="match status" value="1"/>
</dbReference>
<protein>
    <recommendedName>
        <fullName evidence="4">Methanethiol oxidase</fullName>
        <ecNumber evidence="3">1.8.3.4</ecNumber>
    </recommendedName>
</protein>
<name>A0A4R4V8W6_9PSEU</name>
<reference evidence="6 7" key="1">
    <citation type="submission" date="2019-03" db="EMBL/GenBank/DDBJ databases">
        <title>Draft genome sequences of novel Actinobacteria.</title>
        <authorList>
            <person name="Sahin N."/>
            <person name="Ay H."/>
            <person name="Saygin H."/>
        </authorList>
    </citation>
    <scope>NUCLEOTIDE SEQUENCE [LARGE SCALE GENOMIC DNA]</scope>
    <source>
        <strain evidence="6 7">16K309</strain>
    </source>
</reference>
<comment type="caution">
    <text evidence="6">The sequence shown here is derived from an EMBL/GenBank/DDBJ whole genome shotgun (WGS) entry which is preliminary data.</text>
</comment>
<evidence type="ECO:0000256" key="5">
    <source>
        <dbReference type="ARBA" id="ARBA00047539"/>
    </source>
</evidence>
<dbReference type="Proteomes" id="UP000295674">
    <property type="component" value="Unassembled WGS sequence"/>
</dbReference>
<evidence type="ECO:0000256" key="2">
    <source>
        <dbReference type="ARBA" id="ARBA00005606"/>
    </source>
</evidence>
<gene>
    <name evidence="6" type="ORF">E1181_25355</name>
</gene>
<evidence type="ECO:0000256" key="3">
    <source>
        <dbReference type="ARBA" id="ARBA00012510"/>
    </source>
</evidence>
<dbReference type="RefSeq" id="WP_132678496.1">
    <property type="nucleotide sequence ID" value="NZ_SMKS01000062.1"/>
</dbReference>
<dbReference type="Pfam" id="PF05694">
    <property type="entry name" value="SBP56"/>
    <property type="match status" value="1"/>
</dbReference>
<dbReference type="PANTHER" id="PTHR23300:SF0">
    <property type="entry name" value="METHANETHIOL OXIDASE"/>
    <property type="match status" value="1"/>
</dbReference>
<dbReference type="AlphaFoldDB" id="A0A4R4V8W6"/>
<evidence type="ECO:0000313" key="6">
    <source>
        <dbReference type="EMBL" id="TDD01422.1"/>
    </source>
</evidence>
<comment type="similarity">
    <text evidence="2">Belongs to the selenium-binding protein family.</text>
</comment>
<dbReference type="GO" id="GO:0018549">
    <property type="term" value="F:methanethiol oxidase activity"/>
    <property type="evidence" value="ECO:0007669"/>
    <property type="project" value="UniProtKB-EC"/>
</dbReference>
<dbReference type="EMBL" id="SMKS01000062">
    <property type="protein sequence ID" value="TDD01422.1"/>
    <property type="molecule type" value="Genomic_DNA"/>
</dbReference>
<keyword evidence="7" id="KW-1185">Reference proteome</keyword>
<proteinExistence type="inferred from homology"/>
<dbReference type="GO" id="GO:0008430">
    <property type="term" value="F:selenium binding"/>
    <property type="evidence" value="ECO:0007669"/>
    <property type="project" value="InterPro"/>
</dbReference>
<evidence type="ECO:0000256" key="4">
    <source>
        <dbReference type="ARBA" id="ARBA00015601"/>
    </source>
</evidence>
<comment type="catalytic activity">
    <reaction evidence="5">
        <text>methanethiol + O2 + H2O = hydrogen sulfide + formaldehyde + H2O2 + H(+)</text>
        <dbReference type="Rhea" id="RHEA:11812"/>
        <dbReference type="ChEBI" id="CHEBI:15377"/>
        <dbReference type="ChEBI" id="CHEBI:15378"/>
        <dbReference type="ChEBI" id="CHEBI:15379"/>
        <dbReference type="ChEBI" id="CHEBI:16007"/>
        <dbReference type="ChEBI" id="CHEBI:16240"/>
        <dbReference type="ChEBI" id="CHEBI:16842"/>
        <dbReference type="ChEBI" id="CHEBI:29919"/>
        <dbReference type="EC" id="1.8.3.4"/>
    </reaction>
</comment>
<dbReference type="InterPro" id="IPR015943">
    <property type="entry name" value="WD40/YVTN_repeat-like_dom_sf"/>
</dbReference>